<dbReference type="PROSITE" id="PS50828">
    <property type="entry name" value="SMR"/>
    <property type="match status" value="1"/>
</dbReference>
<evidence type="ECO:0000256" key="3">
    <source>
        <dbReference type="ARBA" id="ARBA00022741"/>
    </source>
</evidence>
<dbReference type="Gene3D" id="3.30.1370.110">
    <property type="match status" value="1"/>
</dbReference>
<comment type="similarity">
    <text evidence="9">Belongs to the DNA mismatch repair MutS family. MutS2 subfamily.</text>
</comment>
<dbReference type="PIRSF" id="PIRSF005814">
    <property type="entry name" value="MutS_YshD"/>
    <property type="match status" value="1"/>
</dbReference>
<evidence type="ECO:0000256" key="5">
    <source>
        <dbReference type="ARBA" id="ARBA00022801"/>
    </source>
</evidence>
<dbReference type="InterPro" id="IPR046893">
    <property type="entry name" value="MSSS"/>
</dbReference>
<dbReference type="Pfam" id="PF20297">
    <property type="entry name" value="MSSS"/>
    <property type="match status" value="1"/>
</dbReference>
<dbReference type="HAMAP" id="MF_00092">
    <property type="entry name" value="MutS2"/>
    <property type="match status" value="1"/>
</dbReference>
<dbReference type="InterPro" id="IPR027417">
    <property type="entry name" value="P-loop_NTPase"/>
</dbReference>
<dbReference type="Gene3D" id="3.40.50.300">
    <property type="entry name" value="P-loop containing nucleotide triphosphate hydrolases"/>
    <property type="match status" value="1"/>
</dbReference>
<protein>
    <recommendedName>
        <fullName evidence="9">Endonuclease MutS2</fullName>
        <ecNumber evidence="9">3.1.-.-</ecNumber>
    </recommendedName>
    <alternativeName>
        <fullName evidence="9">Ribosome-associated protein quality control-upstream factor</fullName>
        <shortName evidence="9">RQC-upstream factor</shortName>
        <shortName evidence="9">RqcU</shortName>
        <ecNumber evidence="9">3.6.4.-</ecNumber>
    </alternativeName>
</protein>
<evidence type="ECO:0000256" key="4">
    <source>
        <dbReference type="ARBA" id="ARBA00022759"/>
    </source>
</evidence>
<dbReference type="CDD" id="cd03280">
    <property type="entry name" value="ABC_MutS2"/>
    <property type="match status" value="1"/>
</dbReference>
<dbReference type="EMBL" id="AEUZ02000001">
    <property type="protein sequence ID" value="EHJ57118.1"/>
    <property type="molecule type" value="Genomic_DNA"/>
</dbReference>
<dbReference type="InterPro" id="IPR000432">
    <property type="entry name" value="DNA_mismatch_repair_MutS_C"/>
</dbReference>
<dbReference type="GO" id="GO:0043023">
    <property type="term" value="F:ribosomal large subunit binding"/>
    <property type="evidence" value="ECO:0007669"/>
    <property type="project" value="UniProtKB-UniRule"/>
</dbReference>
<dbReference type="RefSeq" id="WP_006739844.1">
    <property type="nucleotide sequence ID" value="NZ_AEUZ02000001.1"/>
</dbReference>
<comment type="caution">
    <text evidence="11">The sequence shown here is derived from an EMBL/GenBank/DDBJ whole genome shotgun (WGS) entry which is preliminary data.</text>
</comment>
<dbReference type="GO" id="GO:0016887">
    <property type="term" value="F:ATP hydrolysis activity"/>
    <property type="evidence" value="ECO:0007669"/>
    <property type="project" value="InterPro"/>
</dbReference>
<dbReference type="SMART" id="SM00534">
    <property type="entry name" value="MUTSac"/>
    <property type="match status" value="1"/>
</dbReference>
<dbReference type="InterPro" id="IPR007696">
    <property type="entry name" value="DNA_mismatch_repair_MutS_core"/>
</dbReference>
<reference evidence="11 12" key="1">
    <citation type="journal article" date="2014" name="Int. J. Syst. Evol. Microbiol.">
        <title>Phylogenomics and the dynamic genome evolution of the genus Streptococcus.</title>
        <authorList>
            <consortium name="The Broad Institute Genome Sequencing Platform"/>
            <person name="Richards V.P."/>
            <person name="Palmer S.R."/>
            <person name="Pavinski Bitar P.D."/>
            <person name="Qin X."/>
            <person name="Weinstock G.M."/>
            <person name="Highlander S.K."/>
            <person name="Town C.D."/>
            <person name="Burne R.A."/>
            <person name="Stanhope M.J."/>
        </authorList>
    </citation>
    <scope>NUCLEOTIDE SEQUENCE [LARGE SCALE GENOMIC DNA]</scope>
    <source>
        <strain evidence="11 12">2285-97</strain>
    </source>
</reference>
<dbReference type="NCBIfam" id="TIGR01069">
    <property type="entry name" value="mutS2"/>
    <property type="match status" value="1"/>
</dbReference>
<comment type="function">
    <text evidence="9">Endonuclease that is involved in the suppression of homologous recombination and thus may have a key role in the control of bacterial genetic diversity.</text>
</comment>
<dbReference type="Pfam" id="PF00488">
    <property type="entry name" value="MutS_V"/>
    <property type="match status" value="1"/>
</dbReference>
<accession>G5KC91</accession>
<dbReference type="Proteomes" id="UP000005388">
    <property type="component" value="Unassembled WGS sequence"/>
</dbReference>
<dbReference type="SUPFAM" id="SSF48334">
    <property type="entry name" value="DNA repair protein MutS, domain III"/>
    <property type="match status" value="1"/>
</dbReference>
<comment type="subunit">
    <text evidence="9">Homodimer. Binds to stalled ribosomes, contacting rRNA.</text>
</comment>
<evidence type="ECO:0000256" key="9">
    <source>
        <dbReference type="HAMAP-Rule" id="MF_00092"/>
    </source>
</evidence>
<dbReference type="GO" id="GO:0006298">
    <property type="term" value="P:mismatch repair"/>
    <property type="evidence" value="ECO:0007669"/>
    <property type="project" value="InterPro"/>
</dbReference>
<name>G5KC91_9STRE</name>
<dbReference type="PROSITE" id="PS00486">
    <property type="entry name" value="DNA_MISMATCH_REPAIR_2"/>
    <property type="match status" value="1"/>
</dbReference>
<dbReference type="GO" id="GO:0019843">
    <property type="term" value="F:rRNA binding"/>
    <property type="evidence" value="ECO:0007669"/>
    <property type="project" value="UniProtKB-UniRule"/>
</dbReference>
<dbReference type="SMART" id="SM00533">
    <property type="entry name" value="MUTSd"/>
    <property type="match status" value="1"/>
</dbReference>
<dbReference type="SUPFAM" id="SSF160443">
    <property type="entry name" value="SMR domain-like"/>
    <property type="match status" value="1"/>
</dbReference>
<dbReference type="AlphaFoldDB" id="G5KC91"/>
<evidence type="ECO:0000256" key="7">
    <source>
        <dbReference type="ARBA" id="ARBA00022884"/>
    </source>
</evidence>
<dbReference type="FunFam" id="3.30.1370.110:FF:000004">
    <property type="entry name" value="Endonuclease MutS2"/>
    <property type="match status" value="1"/>
</dbReference>
<dbReference type="Pfam" id="PF01713">
    <property type="entry name" value="Smr"/>
    <property type="match status" value="1"/>
</dbReference>
<dbReference type="EC" id="3.6.4.-" evidence="9"/>
<dbReference type="SUPFAM" id="SSF52540">
    <property type="entry name" value="P-loop containing nucleoside triphosphate hydrolases"/>
    <property type="match status" value="1"/>
</dbReference>
<comment type="function">
    <text evidence="9">Acts as a ribosome collision sensor, splitting the ribosome into its 2 subunits. Detects stalled/collided 70S ribosomes which it binds and splits by an ATP-hydrolysis driven conformational change. Acts upstream of the ribosome quality control system (RQC), a ribosome-associated complex that mediates the extraction of incompletely synthesized nascent chains from stalled ribosomes and their subsequent degradation. Probably generates substrates for RQC.</text>
</comment>
<gene>
    <name evidence="9" type="primary">mutS2</name>
    <name evidence="9" type="synonym">rqcU</name>
    <name evidence="11" type="ORF">STRUR_0405</name>
</gene>
<evidence type="ECO:0000313" key="12">
    <source>
        <dbReference type="Proteomes" id="UP000005388"/>
    </source>
</evidence>
<dbReference type="SMART" id="SM00463">
    <property type="entry name" value="SMR"/>
    <property type="match status" value="1"/>
</dbReference>
<dbReference type="InterPro" id="IPR036187">
    <property type="entry name" value="DNA_mismatch_repair_MutS_sf"/>
</dbReference>
<keyword evidence="5 9" id="KW-0378">Hydrolase</keyword>
<evidence type="ECO:0000313" key="11">
    <source>
        <dbReference type="EMBL" id="EHJ57118.1"/>
    </source>
</evidence>
<evidence type="ECO:0000256" key="2">
    <source>
        <dbReference type="ARBA" id="ARBA00022730"/>
    </source>
</evidence>
<keyword evidence="1 9" id="KW-0540">Nuclease</keyword>
<evidence type="ECO:0000256" key="1">
    <source>
        <dbReference type="ARBA" id="ARBA00022722"/>
    </source>
</evidence>
<dbReference type="InterPro" id="IPR005747">
    <property type="entry name" value="MutS2"/>
</dbReference>
<evidence type="ECO:0000256" key="6">
    <source>
        <dbReference type="ARBA" id="ARBA00022840"/>
    </source>
</evidence>
<dbReference type="STRING" id="764291.STRUR_0405"/>
<dbReference type="eggNOG" id="COG1193">
    <property type="taxonomic scope" value="Bacteria"/>
</dbReference>
<keyword evidence="4 9" id="KW-0255">Endonuclease</keyword>
<evidence type="ECO:0000256" key="8">
    <source>
        <dbReference type="ARBA" id="ARBA00023125"/>
    </source>
</evidence>
<dbReference type="EC" id="3.1.-.-" evidence="9"/>
<dbReference type="GO" id="GO:0005524">
    <property type="term" value="F:ATP binding"/>
    <property type="evidence" value="ECO:0007669"/>
    <property type="project" value="UniProtKB-UniRule"/>
</dbReference>
<dbReference type="GO" id="GO:0004519">
    <property type="term" value="F:endonuclease activity"/>
    <property type="evidence" value="ECO:0007669"/>
    <property type="project" value="UniProtKB-UniRule"/>
</dbReference>
<dbReference type="GO" id="GO:0072344">
    <property type="term" value="P:rescue of stalled ribosome"/>
    <property type="evidence" value="ECO:0007669"/>
    <property type="project" value="UniProtKB-UniRule"/>
</dbReference>
<evidence type="ECO:0000259" key="10">
    <source>
        <dbReference type="PROSITE" id="PS50828"/>
    </source>
</evidence>
<dbReference type="Gene3D" id="1.10.1420.10">
    <property type="match status" value="2"/>
</dbReference>
<organism evidence="11 12">
    <name type="scientific">Streptococcus urinalis 2285-97</name>
    <dbReference type="NCBI Taxonomy" id="764291"/>
    <lineage>
        <taxon>Bacteria</taxon>
        <taxon>Bacillati</taxon>
        <taxon>Bacillota</taxon>
        <taxon>Bacilli</taxon>
        <taxon>Lactobacillales</taxon>
        <taxon>Streptococcaceae</taxon>
        <taxon>Streptococcus</taxon>
    </lineage>
</organism>
<dbReference type="PANTHER" id="PTHR48466">
    <property type="entry name" value="OS10G0509000 PROTEIN-RELATED"/>
    <property type="match status" value="1"/>
</dbReference>
<feature type="domain" description="Smr" evidence="10">
    <location>
        <begin position="703"/>
        <end position="778"/>
    </location>
</feature>
<keyword evidence="3 9" id="KW-0547">Nucleotide-binding</keyword>
<dbReference type="InterPro" id="IPR002625">
    <property type="entry name" value="Smr_dom"/>
</dbReference>
<dbReference type="InterPro" id="IPR045076">
    <property type="entry name" value="MutS"/>
</dbReference>
<dbReference type="FunFam" id="3.40.50.300:FF:000830">
    <property type="entry name" value="Endonuclease MutS2"/>
    <property type="match status" value="1"/>
</dbReference>
<proteinExistence type="inferred from homology"/>
<feature type="binding site" evidence="9">
    <location>
        <begin position="328"/>
        <end position="335"/>
    </location>
    <ligand>
        <name>ATP</name>
        <dbReference type="ChEBI" id="CHEBI:30616"/>
    </ligand>
</feature>
<dbReference type="GO" id="GO:0045910">
    <property type="term" value="P:negative regulation of DNA recombination"/>
    <property type="evidence" value="ECO:0007669"/>
    <property type="project" value="InterPro"/>
</dbReference>
<keyword evidence="12" id="KW-1185">Reference proteome</keyword>
<sequence>MNNKILEQLEFDKVKKQFEPYFQTEQGLFELRQLQPYTKSEKINQLFDEVKEMSAIFVENHQFAIGHIEDIKECLRRLELEADLNISELITIKKVLEVSSDLARFYRDLENIDLIVLKRLFESIELFPELQGSFQAINDGGFLENFASPELEGIRRQIHQQEQTIRQHLQDILKKNSDYLADNIIASRNGRSVLPVKNTFRNKVSGVVHDISASGNTVYIEPRSIVQLNESITQLQADERHEIQRILHQLSDFIRPHTPVLRQNAWVIGHLDFTRAKYLYMSDHNASIPTLVENQNIQLLSVRHPLIDKPVANDLYFRDELTEIVITGPNTGGKTIMLKTLGLAQLMGQSGLPILADKGSKIALFDAIFADIGDEQSIEQSLSTFSSHMTQIVSIIEAADANSLVLFDELGAGTDPQEGASLAMAILEHLRLSQVKTMATTHYPELKAYGIETDYVENASMAFDTETLRPTYRFMQGVPGRSNAFEIARRLGLSTVIVNDAENMTDTDGDVNHIIEQLESQTLDVKKRLDHIKEVEQENLKFNRALKKLYNEFSHERDKELAKAVRESQEIVEKALEESDNILKNLHEKSSLKPHQVIEAKSQLKTLIPEQHLSQNKVLKKAKKVRAPHIGDDIIVTSYGQRGTLVNQTKSGKWEAQVGLIKMTLSEDEFSLVKTQTNESNQKAKPLAKVKKVKSKATAHARLDLRGKRYEEAMEELDAFIDQALLNNFSQVDIIHGIGTGVIRKAVTKYLRRHRHVKSFEYAPQSSGGSGCTIAKLG</sequence>
<dbReference type="InterPro" id="IPR036063">
    <property type="entry name" value="Smr_dom_sf"/>
</dbReference>
<dbReference type="GO" id="GO:0030983">
    <property type="term" value="F:mismatched DNA binding"/>
    <property type="evidence" value="ECO:0007669"/>
    <property type="project" value="InterPro"/>
</dbReference>
<keyword evidence="2 9" id="KW-0699">rRNA-binding</keyword>
<keyword evidence="7 9" id="KW-0694">RNA-binding</keyword>
<keyword evidence="8 9" id="KW-0238">DNA-binding</keyword>
<dbReference type="PANTHER" id="PTHR48466:SF2">
    <property type="entry name" value="OS10G0509000 PROTEIN"/>
    <property type="match status" value="1"/>
</dbReference>
<keyword evidence="6 9" id="KW-0067">ATP-binding</keyword>
<dbReference type="GO" id="GO:0140664">
    <property type="term" value="F:ATP-dependent DNA damage sensor activity"/>
    <property type="evidence" value="ECO:0007669"/>
    <property type="project" value="InterPro"/>
</dbReference>